<proteinExistence type="predicted"/>
<dbReference type="Proteomes" id="UP000037515">
    <property type="component" value="Unassembled WGS sequence"/>
</dbReference>
<sequence length="239" mass="27446">MNSSENQQSIFAKLLDKAEPIHYLVLSLAILIGGVWAAYTFISTSEIEMAQKELARIQQDQIQVEKQLEEKTIKLEQLKERIKGANSSNIQINGQVTELPNDKFGLIINVLVQNTGENNVAMSWTNSPLKVFRMDYKDGDKVAFRDVYTPKIWAPSPNKKKFYEKLHLFVGVRKELSFFVELPKEGLYYITFKAETDETTAEKVDDAGHWFTSKYIYVEKTEPEKIQPIVVDMGDLLMK</sequence>
<keyword evidence="2" id="KW-0472">Membrane</keyword>
<dbReference type="EMBL" id="LHPJ01000008">
    <property type="protein sequence ID" value="KOO03147.1"/>
    <property type="molecule type" value="Genomic_DNA"/>
</dbReference>
<comment type="caution">
    <text evidence="3">The sequence shown here is derived from an EMBL/GenBank/DDBJ whole genome shotgun (WGS) entry which is preliminary data.</text>
</comment>
<protein>
    <submittedName>
        <fullName evidence="3">Uncharacterized protein</fullName>
    </submittedName>
</protein>
<reference evidence="4" key="1">
    <citation type="submission" date="2015-08" db="EMBL/GenBank/DDBJ databases">
        <title>Vibrio galatheae sp. nov., a novel member of the Vibrionaceae family isolated from the Solomon Islands.</title>
        <authorList>
            <person name="Giubergia S."/>
            <person name="Machado H."/>
            <person name="Mateiu R.V."/>
            <person name="Gram L."/>
        </authorList>
    </citation>
    <scope>NUCLEOTIDE SEQUENCE [LARGE SCALE GENOMIC DNA]</scope>
    <source>
        <strain evidence="4">DSM 19584</strain>
    </source>
</reference>
<dbReference type="PATRIC" id="fig|693.5.peg.2327"/>
<evidence type="ECO:0000313" key="3">
    <source>
        <dbReference type="EMBL" id="KOO03147.1"/>
    </source>
</evidence>
<evidence type="ECO:0000256" key="1">
    <source>
        <dbReference type="SAM" id="Coils"/>
    </source>
</evidence>
<feature type="coiled-coil region" evidence="1">
    <location>
        <begin position="47"/>
        <end position="95"/>
    </location>
</feature>
<keyword evidence="2" id="KW-1133">Transmembrane helix</keyword>
<keyword evidence="2" id="KW-0812">Transmembrane</keyword>
<organism evidence="3 4">
    <name type="scientific">Vibrio nereis</name>
    <dbReference type="NCBI Taxonomy" id="693"/>
    <lineage>
        <taxon>Bacteria</taxon>
        <taxon>Pseudomonadati</taxon>
        <taxon>Pseudomonadota</taxon>
        <taxon>Gammaproteobacteria</taxon>
        <taxon>Vibrionales</taxon>
        <taxon>Vibrionaceae</taxon>
        <taxon>Vibrio</taxon>
    </lineage>
</organism>
<keyword evidence="1" id="KW-0175">Coiled coil</keyword>
<evidence type="ECO:0000313" key="4">
    <source>
        <dbReference type="Proteomes" id="UP000037515"/>
    </source>
</evidence>
<evidence type="ECO:0000256" key="2">
    <source>
        <dbReference type="SAM" id="Phobius"/>
    </source>
</evidence>
<accession>A0A0M0HMW6</accession>
<feature type="transmembrane region" description="Helical" evidence="2">
    <location>
        <begin position="20"/>
        <end position="42"/>
    </location>
</feature>
<keyword evidence="4" id="KW-1185">Reference proteome</keyword>
<gene>
    <name evidence="3" type="ORF">AKJ17_11360</name>
</gene>
<name>A0A0M0HMW6_VIBNE</name>
<dbReference type="AlphaFoldDB" id="A0A0M0HMW6"/>